<evidence type="ECO:0000256" key="2">
    <source>
        <dbReference type="SAM" id="SignalP"/>
    </source>
</evidence>
<organism evidence="3 4">
    <name type="scientific">Stylosanthes scabra</name>
    <dbReference type="NCBI Taxonomy" id="79078"/>
    <lineage>
        <taxon>Eukaryota</taxon>
        <taxon>Viridiplantae</taxon>
        <taxon>Streptophyta</taxon>
        <taxon>Embryophyta</taxon>
        <taxon>Tracheophyta</taxon>
        <taxon>Spermatophyta</taxon>
        <taxon>Magnoliopsida</taxon>
        <taxon>eudicotyledons</taxon>
        <taxon>Gunneridae</taxon>
        <taxon>Pentapetalae</taxon>
        <taxon>rosids</taxon>
        <taxon>fabids</taxon>
        <taxon>Fabales</taxon>
        <taxon>Fabaceae</taxon>
        <taxon>Papilionoideae</taxon>
        <taxon>50 kb inversion clade</taxon>
        <taxon>dalbergioids sensu lato</taxon>
        <taxon>Dalbergieae</taxon>
        <taxon>Pterocarpus clade</taxon>
        <taxon>Stylosanthes</taxon>
    </lineage>
</organism>
<dbReference type="EMBL" id="JASCZI010060686">
    <property type="protein sequence ID" value="MED6135279.1"/>
    <property type="molecule type" value="Genomic_DNA"/>
</dbReference>
<evidence type="ECO:0000256" key="1">
    <source>
        <dbReference type="SAM" id="MobiDB-lite"/>
    </source>
</evidence>
<name>A0ABU6SG13_9FABA</name>
<accession>A0ABU6SG13</accession>
<keyword evidence="2" id="KW-0732">Signal</keyword>
<gene>
    <name evidence="3" type="ORF">PIB30_044956</name>
</gene>
<feature type="region of interest" description="Disordered" evidence="1">
    <location>
        <begin position="79"/>
        <end position="101"/>
    </location>
</feature>
<protein>
    <submittedName>
        <fullName evidence="3">Uncharacterized protein</fullName>
    </submittedName>
</protein>
<reference evidence="3 4" key="1">
    <citation type="journal article" date="2023" name="Plants (Basel)">
        <title>Bridging the Gap: Combining Genomics and Transcriptomics Approaches to Understand Stylosanthes scabra, an Orphan Legume from the Brazilian Caatinga.</title>
        <authorList>
            <person name="Ferreira-Neto J.R.C."/>
            <person name="da Silva M.D."/>
            <person name="Binneck E."/>
            <person name="de Melo N.F."/>
            <person name="da Silva R.H."/>
            <person name="de Melo A.L.T.M."/>
            <person name="Pandolfi V."/>
            <person name="Bustamante F.O."/>
            <person name="Brasileiro-Vidal A.C."/>
            <person name="Benko-Iseppon A.M."/>
        </authorList>
    </citation>
    <scope>NUCLEOTIDE SEQUENCE [LARGE SCALE GENOMIC DNA]</scope>
    <source>
        <tissue evidence="3">Leaves</tissue>
    </source>
</reference>
<feature type="signal peptide" evidence="2">
    <location>
        <begin position="1"/>
        <end position="28"/>
    </location>
</feature>
<dbReference type="Proteomes" id="UP001341840">
    <property type="component" value="Unassembled WGS sequence"/>
</dbReference>
<evidence type="ECO:0000313" key="3">
    <source>
        <dbReference type="EMBL" id="MED6135279.1"/>
    </source>
</evidence>
<keyword evidence="4" id="KW-1185">Reference proteome</keyword>
<proteinExistence type="predicted"/>
<comment type="caution">
    <text evidence="3">The sequence shown here is derived from an EMBL/GenBank/DDBJ whole genome shotgun (WGS) entry which is preliminary data.</text>
</comment>
<feature type="chain" id="PRO_5045648044" evidence="2">
    <location>
        <begin position="29"/>
        <end position="101"/>
    </location>
</feature>
<evidence type="ECO:0000313" key="4">
    <source>
        <dbReference type="Proteomes" id="UP001341840"/>
    </source>
</evidence>
<sequence length="101" mass="11240">MSSIVISQNGGSSEWLWLLLLFSRVVVPLIKNHHCWVNIRGSNSCNTRGDARGSSSFLCNASMEELYQELERQANKGCNLGMRQDNDRSTIQNSYGGGETN</sequence>